<sequence>MEKKNSPFSSRTFQDIWKKKFIPNKTINTFKFLDGISFYKNNPFIYCNVGKNLTKGNAYTLGDYADYKNKTFIIYDVIPHLNKECEHTPPSMGLLKTIQYPGFLIDLDKFKNIDDYLLNSFSKGTRSKLRKYIKRLHGCFDISTKMFYGDIDTQQYNDLFDEFKLLLEKRYSEKQMYNNNMQPCEWNFYKEIAYPLILEKKASLFVIYNGKKPIAITLCYHSKNALIDAITVFDIDYAKFNVGYVNNLKLMQWCFDNNITVFDFSKGAFQYKERMCTLQYNFEYHIIYDKKSIISKLTAYTYYNYLEFKTYLRSKQMDVKLHALSYRILYKNKSHQKRDCEITKLSKLPITNALEKINIKKDPNYLGLSKSVNNFLYLTAKSYEHIESYKVNDQKDTYILASDSLIQQLKYTE</sequence>
<reference evidence="2" key="1">
    <citation type="journal article" date="2014" name="Int. J. Syst. Evol. Microbiol.">
        <title>Complete genome sequence of Corynebacterium casei LMG S-19264T (=DSM 44701T), isolated from a smear-ripened cheese.</title>
        <authorList>
            <consortium name="US DOE Joint Genome Institute (JGI-PGF)"/>
            <person name="Walter F."/>
            <person name="Albersmeier A."/>
            <person name="Kalinowski J."/>
            <person name="Ruckert C."/>
        </authorList>
    </citation>
    <scope>NUCLEOTIDE SEQUENCE</scope>
    <source>
        <strain evidence="2">KCTC 12710</strain>
    </source>
</reference>
<dbReference type="InterPro" id="IPR016181">
    <property type="entry name" value="Acyl_CoA_acyltransferase"/>
</dbReference>
<evidence type="ECO:0000313" key="3">
    <source>
        <dbReference type="Proteomes" id="UP000636004"/>
    </source>
</evidence>
<dbReference type="EMBL" id="BMWZ01000001">
    <property type="protein sequence ID" value="GGZ70488.1"/>
    <property type="molecule type" value="Genomic_DNA"/>
</dbReference>
<dbReference type="Proteomes" id="UP000636004">
    <property type="component" value="Unassembled WGS sequence"/>
</dbReference>
<protein>
    <recommendedName>
        <fullName evidence="1">BioF2-like acetyltransferase domain-containing protein</fullName>
    </recommendedName>
</protein>
<accession>A0A918V5C8</accession>
<organism evidence="2 3">
    <name type="scientific">Algibacter mikhailovii</name>
    <dbReference type="NCBI Taxonomy" id="425498"/>
    <lineage>
        <taxon>Bacteria</taxon>
        <taxon>Pseudomonadati</taxon>
        <taxon>Bacteroidota</taxon>
        <taxon>Flavobacteriia</taxon>
        <taxon>Flavobacteriales</taxon>
        <taxon>Flavobacteriaceae</taxon>
        <taxon>Algibacter</taxon>
    </lineage>
</organism>
<dbReference type="SUPFAM" id="SSF55729">
    <property type="entry name" value="Acyl-CoA N-acyltransferases (Nat)"/>
    <property type="match status" value="1"/>
</dbReference>
<dbReference type="Gene3D" id="3.40.630.30">
    <property type="match status" value="1"/>
</dbReference>
<dbReference type="InterPro" id="IPR038740">
    <property type="entry name" value="BioF2-like_GNAT_dom"/>
</dbReference>
<dbReference type="Pfam" id="PF13480">
    <property type="entry name" value="Acetyltransf_6"/>
    <property type="match status" value="1"/>
</dbReference>
<gene>
    <name evidence="2" type="ORF">GCM10007028_04540</name>
</gene>
<feature type="domain" description="BioF2-like acetyltransferase" evidence="1">
    <location>
        <begin position="125"/>
        <end position="273"/>
    </location>
</feature>
<evidence type="ECO:0000313" key="2">
    <source>
        <dbReference type="EMBL" id="GGZ70488.1"/>
    </source>
</evidence>
<evidence type="ECO:0000259" key="1">
    <source>
        <dbReference type="Pfam" id="PF13480"/>
    </source>
</evidence>
<name>A0A918V5C8_9FLAO</name>
<dbReference type="RefSeq" id="WP_189359067.1">
    <property type="nucleotide sequence ID" value="NZ_BMWZ01000001.1"/>
</dbReference>
<dbReference type="AlphaFoldDB" id="A0A918V5C8"/>
<reference evidence="2" key="2">
    <citation type="submission" date="2020-09" db="EMBL/GenBank/DDBJ databases">
        <authorList>
            <person name="Sun Q."/>
            <person name="Kim S."/>
        </authorList>
    </citation>
    <scope>NUCLEOTIDE SEQUENCE</scope>
    <source>
        <strain evidence="2">KCTC 12710</strain>
    </source>
</reference>
<keyword evidence="3" id="KW-1185">Reference proteome</keyword>
<comment type="caution">
    <text evidence="2">The sequence shown here is derived from an EMBL/GenBank/DDBJ whole genome shotgun (WGS) entry which is preliminary data.</text>
</comment>
<proteinExistence type="predicted"/>